<sequence>MIMILVISLICCLYPLRFYVVRDRGFHPKNVKVQTTVSNISCSCFSQICHLTEEMPSVIALVDSILVSISSFHNVLYDVRRMKRTAILDEQSAMESVSLQPEKKRRKVQPSLSINLEYVNRIIGWLGNNEISTIGIHGMGGIGKTTLAIELYTRLSNHDIPSSDDNYASAWVSVGIDFTVFQLQQKIASAFGIDFQDDKDVIRRASILNAFLSGLGKYILFLDDLWGDFRPEDVGIPRQCKLILISRLLDVFRILRCQKILKIETRSEEETWQVFQHCIGHGVSNLKEVPSCKKLVYHKCAGLPLAIITLANNMRGVVDASRWREFLEIMDPIQNIDVFSRLKLSYERLNNIKLQRCFLYSALYLKDKSLVSREELIRLWIGKRLINDVPSLQAQFDMGHSIL</sequence>
<feature type="non-terminal residue" evidence="3">
    <location>
        <position position="403"/>
    </location>
</feature>
<dbReference type="Gene3D" id="1.10.8.430">
    <property type="entry name" value="Helical domain of apoptotic protease-activating factors"/>
    <property type="match status" value="1"/>
</dbReference>
<organism evidence="3">
    <name type="scientific">Beta vulgaris subsp. vulgaris</name>
    <name type="common">Beet</name>
    <dbReference type="NCBI Taxonomy" id="3555"/>
    <lineage>
        <taxon>Eukaryota</taxon>
        <taxon>Viridiplantae</taxon>
        <taxon>Streptophyta</taxon>
        <taxon>Embryophyta</taxon>
        <taxon>Tracheophyta</taxon>
        <taxon>Spermatophyta</taxon>
        <taxon>Magnoliopsida</taxon>
        <taxon>eudicotyledons</taxon>
        <taxon>Gunneridae</taxon>
        <taxon>Pentapetalae</taxon>
        <taxon>Caryophyllales</taxon>
        <taxon>Chenopodiaceae</taxon>
        <taxon>Betoideae</taxon>
        <taxon>Beta</taxon>
    </lineage>
</organism>
<dbReference type="Gene3D" id="3.40.50.300">
    <property type="entry name" value="P-loop containing nucleotide triphosphate hydrolases"/>
    <property type="match status" value="1"/>
</dbReference>
<dbReference type="PANTHER" id="PTHR23155">
    <property type="entry name" value="DISEASE RESISTANCE PROTEIN RP"/>
    <property type="match status" value="1"/>
</dbReference>
<feature type="signal peptide" evidence="1">
    <location>
        <begin position="1"/>
        <end position="18"/>
    </location>
</feature>
<evidence type="ECO:0000313" key="3">
    <source>
        <dbReference type="EMBL" id="AEI87115.1"/>
    </source>
</evidence>
<evidence type="ECO:0000256" key="1">
    <source>
        <dbReference type="SAM" id="SignalP"/>
    </source>
</evidence>
<dbReference type="InterPro" id="IPR002182">
    <property type="entry name" value="NB-ARC"/>
</dbReference>
<dbReference type="SUPFAM" id="SSF52540">
    <property type="entry name" value="P-loop containing nucleoside triphosphate hydrolases"/>
    <property type="match status" value="1"/>
</dbReference>
<dbReference type="Pfam" id="PF00931">
    <property type="entry name" value="NB-ARC"/>
    <property type="match status" value="1"/>
</dbReference>
<dbReference type="EMBL" id="HQ662158">
    <property type="protein sequence ID" value="AEI87115.1"/>
    <property type="molecule type" value="Genomic_DNA"/>
</dbReference>
<gene>
    <name evidence="3" type="primary">BNL1</name>
</gene>
<dbReference type="AlphaFoldDB" id="I6M4E1"/>
<protein>
    <submittedName>
        <fullName evidence="3">BED finger-NBS resistance protein</fullName>
    </submittedName>
</protein>
<name>I6M4E1_BETVV</name>
<dbReference type="InterPro" id="IPR044974">
    <property type="entry name" value="Disease_R_plants"/>
</dbReference>
<dbReference type="GO" id="GO:0043531">
    <property type="term" value="F:ADP binding"/>
    <property type="evidence" value="ECO:0007669"/>
    <property type="project" value="InterPro"/>
</dbReference>
<reference evidence="3" key="1">
    <citation type="submission" date="2010-11" db="EMBL/GenBank/DDBJ databases">
        <title>A new analysis of disease-resistance gene analogues in sugar beet genome.</title>
        <authorList>
            <person name="Zhang C.-L."/>
            <person name="Jiang X.-C."/>
            <person name="Xu D.-C."/>
            <person name="Mcgrath M.J."/>
        </authorList>
    </citation>
    <scope>NUCLEOTIDE SEQUENCE</scope>
</reference>
<dbReference type="InterPro" id="IPR042197">
    <property type="entry name" value="Apaf_helical"/>
</dbReference>
<keyword evidence="1" id="KW-0732">Signal</keyword>
<accession>I6M4E1</accession>
<dbReference type="PRINTS" id="PR00364">
    <property type="entry name" value="DISEASERSIST"/>
</dbReference>
<feature type="chain" id="PRO_5003705349" evidence="1">
    <location>
        <begin position="19"/>
        <end position="403"/>
    </location>
</feature>
<dbReference type="GO" id="GO:0098542">
    <property type="term" value="P:defense response to other organism"/>
    <property type="evidence" value="ECO:0007669"/>
    <property type="project" value="TreeGrafter"/>
</dbReference>
<evidence type="ECO:0000259" key="2">
    <source>
        <dbReference type="Pfam" id="PF00931"/>
    </source>
</evidence>
<feature type="domain" description="NB-ARC" evidence="2">
    <location>
        <begin position="118"/>
        <end position="279"/>
    </location>
</feature>
<dbReference type="PANTHER" id="PTHR23155:SF1032">
    <property type="entry name" value="NB-ARC DOMAIN-CONTAINING PROTEIN"/>
    <property type="match status" value="1"/>
</dbReference>
<proteinExistence type="predicted"/>
<dbReference type="InterPro" id="IPR027417">
    <property type="entry name" value="P-loop_NTPase"/>
</dbReference>